<gene>
    <name evidence="10" type="primary">glpG</name>
    <name evidence="10" type="ORF">Poly21_27340</name>
</gene>
<comment type="similarity">
    <text evidence="2">Belongs to the peptidase S54 family.</text>
</comment>
<dbReference type="Pfam" id="PF12122">
    <property type="entry name" value="Rhomboid_N"/>
    <property type="match status" value="1"/>
</dbReference>
<comment type="caution">
    <text evidence="10">The sequence shown here is derived from an EMBL/GenBank/DDBJ whole genome shotgun (WGS) entry which is preliminary data.</text>
</comment>
<dbReference type="InterPro" id="IPR022732">
    <property type="entry name" value="Peptidase_S54_GlpG_N"/>
</dbReference>
<dbReference type="Gene3D" id="3.30.70.2350">
    <property type="match status" value="1"/>
</dbReference>
<keyword evidence="11" id="KW-1185">Reference proteome</keyword>
<evidence type="ECO:0000256" key="6">
    <source>
        <dbReference type="ARBA" id="ARBA00023136"/>
    </source>
</evidence>
<evidence type="ECO:0000256" key="5">
    <source>
        <dbReference type="ARBA" id="ARBA00022989"/>
    </source>
</evidence>
<name>A0A5C6BV60_9BACT</name>
<dbReference type="AlphaFoldDB" id="A0A5C6BV60"/>
<keyword evidence="6 7" id="KW-0472">Membrane</keyword>
<dbReference type="PANTHER" id="PTHR43731">
    <property type="entry name" value="RHOMBOID PROTEASE"/>
    <property type="match status" value="1"/>
</dbReference>
<feature type="transmembrane region" description="Helical" evidence="7">
    <location>
        <begin position="119"/>
        <end position="138"/>
    </location>
</feature>
<dbReference type="GO" id="GO:0006508">
    <property type="term" value="P:proteolysis"/>
    <property type="evidence" value="ECO:0007669"/>
    <property type="project" value="UniProtKB-KW"/>
</dbReference>
<keyword evidence="5 7" id="KW-1133">Transmembrane helix</keyword>
<dbReference type="OrthoDB" id="9813074at2"/>
<organism evidence="10 11">
    <name type="scientific">Allorhodopirellula heiligendammensis</name>
    <dbReference type="NCBI Taxonomy" id="2714739"/>
    <lineage>
        <taxon>Bacteria</taxon>
        <taxon>Pseudomonadati</taxon>
        <taxon>Planctomycetota</taxon>
        <taxon>Planctomycetia</taxon>
        <taxon>Pirellulales</taxon>
        <taxon>Pirellulaceae</taxon>
        <taxon>Allorhodopirellula</taxon>
    </lineage>
</organism>
<dbReference type="InterPro" id="IPR050925">
    <property type="entry name" value="Rhomboid_protease_S54"/>
</dbReference>
<dbReference type="SUPFAM" id="SSF144091">
    <property type="entry name" value="Rhomboid-like"/>
    <property type="match status" value="1"/>
</dbReference>
<dbReference type="GO" id="GO:0016020">
    <property type="term" value="C:membrane"/>
    <property type="evidence" value="ECO:0007669"/>
    <property type="project" value="UniProtKB-SubCell"/>
</dbReference>
<dbReference type="Proteomes" id="UP000319908">
    <property type="component" value="Unassembled WGS sequence"/>
</dbReference>
<evidence type="ECO:0000256" key="4">
    <source>
        <dbReference type="ARBA" id="ARBA00022801"/>
    </source>
</evidence>
<dbReference type="InterPro" id="IPR035952">
    <property type="entry name" value="Rhomboid-like_sf"/>
</dbReference>
<evidence type="ECO:0000313" key="11">
    <source>
        <dbReference type="Proteomes" id="UP000319908"/>
    </source>
</evidence>
<evidence type="ECO:0000256" key="7">
    <source>
        <dbReference type="SAM" id="Phobius"/>
    </source>
</evidence>
<accession>A0A5C6BV60</accession>
<keyword evidence="10" id="KW-0645">Protease</keyword>
<dbReference type="InterPro" id="IPR022764">
    <property type="entry name" value="Peptidase_S54_rhomboid_dom"/>
</dbReference>
<feature type="domain" description="Peptidase S54 rhomboid" evidence="8">
    <location>
        <begin position="178"/>
        <end position="315"/>
    </location>
</feature>
<dbReference type="EC" id="3.4.21.105" evidence="10"/>
<evidence type="ECO:0000256" key="3">
    <source>
        <dbReference type="ARBA" id="ARBA00022692"/>
    </source>
</evidence>
<proteinExistence type="inferred from homology"/>
<dbReference type="Gene3D" id="1.20.1540.10">
    <property type="entry name" value="Rhomboid-like"/>
    <property type="match status" value="1"/>
</dbReference>
<feature type="transmembrane region" description="Helical" evidence="7">
    <location>
        <begin position="274"/>
        <end position="294"/>
    </location>
</feature>
<protein>
    <submittedName>
        <fullName evidence="10">Rhomboid protease GlpG</fullName>
        <ecNumber evidence="10">3.4.21.105</ecNumber>
    </submittedName>
</protein>
<dbReference type="GO" id="GO:0004252">
    <property type="term" value="F:serine-type endopeptidase activity"/>
    <property type="evidence" value="ECO:0007669"/>
    <property type="project" value="InterPro"/>
</dbReference>
<keyword evidence="3 7" id="KW-0812">Transmembrane</keyword>
<feature type="domain" description="Peptidase S54 GlpG peptidase N-terminal" evidence="9">
    <location>
        <begin position="1"/>
        <end position="74"/>
    </location>
</feature>
<sequence length="320" mass="34859">MRRIGNLPGENQANRFCDFLQTQSIDAKASSTDESAAPASTPHDIWIRHEQDVERARELFGEFVANPSAKEYDVSAEAARQRKQRSQEIAQKLAAQKKAQMQLRRNSGAGLGGPGQSPASIPVTIGFVVLATVIGFITNFGRPRPNDMTAVRVMNALSCVDEMTYQTTGDLTASIKQGEVWRIFTPMLLHGSMMHLAFNMLNLVFLGGVVERIHGRWFFLFLFLVCGGIGTLTQILMPYSWGGGPVIGASGGVLGIFGFIWIRPKFQPGYPVEIPPIGVMYMLGFLVLCFTPMMPNIANGAHIGGLLTGMLIAVTAPKTL</sequence>
<keyword evidence="4 10" id="KW-0378">Hydrolase</keyword>
<dbReference type="PANTHER" id="PTHR43731:SF14">
    <property type="entry name" value="PRESENILIN-ASSOCIATED RHOMBOID-LIKE PROTEIN, MITOCHONDRIAL"/>
    <property type="match status" value="1"/>
</dbReference>
<feature type="transmembrane region" description="Helical" evidence="7">
    <location>
        <begin position="217"/>
        <end position="237"/>
    </location>
</feature>
<dbReference type="RefSeq" id="WP_146407390.1">
    <property type="nucleotide sequence ID" value="NZ_SJPU01000002.1"/>
</dbReference>
<evidence type="ECO:0000259" key="9">
    <source>
        <dbReference type="Pfam" id="PF12122"/>
    </source>
</evidence>
<evidence type="ECO:0000259" key="8">
    <source>
        <dbReference type="Pfam" id="PF01694"/>
    </source>
</evidence>
<evidence type="ECO:0000313" key="10">
    <source>
        <dbReference type="EMBL" id="TWU15537.1"/>
    </source>
</evidence>
<feature type="transmembrane region" description="Helical" evidence="7">
    <location>
        <begin position="187"/>
        <end position="210"/>
    </location>
</feature>
<comment type="subcellular location">
    <subcellularLocation>
        <location evidence="1">Membrane</location>
        <topology evidence="1">Multi-pass membrane protein</topology>
    </subcellularLocation>
</comment>
<reference evidence="10 11" key="1">
    <citation type="journal article" date="2020" name="Antonie Van Leeuwenhoek">
        <title>Rhodopirellula heiligendammensis sp. nov., Rhodopirellula pilleata sp. nov., and Rhodopirellula solitaria sp. nov. isolated from natural or artificial marine surfaces in Northern Germany and California, USA, and emended description of the genus Rhodopirellula.</title>
        <authorList>
            <person name="Kallscheuer N."/>
            <person name="Wiegand S."/>
            <person name="Jogler M."/>
            <person name="Boedeker C."/>
            <person name="Peeters S.H."/>
            <person name="Rast P."/>
            <person name="Heuer A."/>
            <person name="Jetten M.S.M."/>
            <person name="Rohde M."/>
            <person name="Jogler C."/>
        </authorList>
    </citation>
    <scope>NUCLEOTIDE SEQUENCE [LARGE SCALE GENOMIC DNA]</scope>
    <source>
        <strain evidence="10 11">Poly21</strain>
    </source>
</reference>
<dbReference type="EMBL" id="SJPU01000002">
    <property type="protein sequence ID" value="TWU15537.1"/>
    <property type="molecule type" value="Genomic_DNA"/>
</dbReference>
<evidence type="ECO:0000256" key="1">
    <source>
        <dbReference type="ARBA" id="ARBA00004141"/>
    </source>
</evidence>
<evidence type="ECO:0000256" key="2">
    <source>
        <dbReference type="ARBA" id="ARBA00009045"/>
    </source>
</evidence>
<feature type="transmembrane region" description="Helical" evidence="7">
    <location>
        <begin position="243"/>
        <end position="262"/>
    </location>
</feature>
<dbReference type="Pfam" id="PF01694">
    <property type="entry name" value="Rhomboid"/>
    <property type="match status" value="1"/>
</dbReference>
<dbReference type="InterPro" id="IPR038236">
    <property type="entry name" value="GlpG_N_sf"/>
</dbReference>